<dbReference type="RefSeq" id="WP_305007716.1">
    <property type="nucleotide sequence ID" value="NZ_JAUQSY010000011.1"/>
</dbReference>
<feature type="signal peptide" evidence="2">
    <location>
        <begin position="1"/>
        <end position="22"/>
    </location>
</feature>
<dbReference type="PROSITE" id="PS51257">
    <property type="entry name" value="PROKAR_LIPOPROTEIN"/>
    <property type="match status" value="1"/>
</dbReference>
<reference evidence="3" key="1">
    <citation type="submission" date="2023-07" db="EMBL/GenBank/DDBJ databases">
        <authorList>
            <person name="Kim M.K."/>
        </authorList>
    </citation>
    <scope>NUCLEOTIDE SEQUENCE</scope>
    <source>
        <strain evidence="3">ASUV-10-1</strain>
    </source>
</reference>
<feature type="chain" id="PRO_5046509648" description="Lipoprotein" evidence="2">
    <location>
        <begin position="23"/>
        <end position="88"/>
    </location>
</feature>
<dbReference type="Proteomes" id="UP001176429">
    <property type="component" value="Unassembled WGS sequence"/>
</dbReference>
<evidence type="ECO:0000256" key="2">
    <source>
        <dbReference type="SAM" id="SignalP"/>
    </source>
</evidence>
<evidence type="ECO:0000313" key="3">
    <source>
        <dbReference type="EMBL" id="MDO7876357.1"/>
    </source>
</evidence>
<feature type="region of interest" description="Disordered" evidence="1">
    <location>
        <begin position="64"/>
        <end position="88"/>
    </location>
</feature>
<keyword evidence="4" id="KW-1185">Reference proteome</keyword>
<name>A0ABT9BH76_9BACT</name>
<protein>
    <recommendedName>
        <fullName evidence="5">Lipoprotein</fullName>
    </recommendedName>
</protein>
<organism evidence="3 4">
    <name type="scientific">Hymenobacter aranciens</name>
    <dbReference type="NCBI Taxonomy" id="3063996"/>
    <lineage>
        <taxon>Bacteria</taxon>
        <taxon>Pseudomonadati</taxon>
        <taxon>Bacteroidota</taxon>
        <taxon>Cytophagia</taxon>
        <taxon>Cytophagales</taxon>
        <taxon>Hymenobacteraceae</taxon>
        <taxon>Hymenobacter</taxon>
    </lineage>
</organism>
<gene>
    <name evidence="3" type="ORF">Q5H93_16555</name>
</gene>
<keyword evidence="2" id="KW-0732">Signal</keyword>
<evidence type="ECO:0000256" key="1">
    <source>
        <dbReference type="SAM" id="MobiDB-lite"/>
    </source>
</evidence>
<proteinExistence type="predicted"/>
<dbReference type="EMBL" id="JAUQSY010000011">
    <property type="protein sequence ID" value="MDO7876357.1"/>
    <property type="molecule type" value="Genomic_DNA"/>
</dbReference>
<accession>A0ABT9BH76</accession>
<comment type="caution">
    <text evidence="3">The sequence shown here is derived from an EMBL/GenBank/DDBJ whole genome shotgun (WGS) entry which is preliminary data.</text>
</comment>
<sequence>MKTKPVLVLLGLCLLLLSGCVASTGYTTYRPVPPPPPRYYYAPARPVIVVPARRVPPPVYYRGGHDHRYGPASYGRGNGYRGGPRRGR</sequence>
<evidence type="ECO:0000313" key="4">
    <source>
        <dbReference type="Proteomes" id="UP001176429"/>
    </source>
</evidence>
<evidence type="ECO:0008006" key="5">
    <source>
        <dbReference type="Google" id="ProtNLM"/>
    </source>
</evidence>